<accession>A0A0C2MC03</accession>
<evidence type="ECO:0000313" key="1">
    <source>
        <dbReference type="EMBL" id="KII61894.1"/>
    </source>
</evidence>
<organism evidence="1 2">
    <name type="scientific">Thelohanellus kitauei</name>
    <name type="common">Myxosporean</name>
    <dbReference type="NCBI Taxonomy" id="669202"/>
    <lineage>
        <taxon>Eukaryota</taxon>
        <taxon>Metazoa</taxon>
        <taxon>Cnidaria</taxon>
        <taxon>Myxozoa</taxon>
        <taxon>Myxosporea</taxon>
        <taxon>Bivalvulida</taxon>
        <taxon>Platysporina</taxon>
        <taxon>Myxobolidae</taxon>
        <taxon>Thelohanellus</taxon>
    </lineage>
</organism>
<proteinExistence type="predicted"/>
<protein>
    <submittedName>
        <fullName evidence="1">Uncharacterized protein</fullName>
    </submittedName>
</protein>
<evidence type="ECO:0000313" key="2">
    <source>
        <dbReference type="Proteomes" id="UP000031668"/>
    </source>
</evidence>
<dbReference type="Proteomes" id="UP000031668">
    <property type="component" value="Unassembled WGS sequence"/>
</dbReference>
<dbReference type="EMBL" id="JWZT01005185">
    <property type="protein sequence ID" value="KII61894.1"/>
    <property type="molecule type" value="Genomic_DNA"/>
</dbReference>
<gene>
    <name evidence="1" type="ORF">RF11_01676</name>
</gene>
<reference evidence="1 2" key="1">
    <citation type="journal article" date="2014" name="Genome Biol. Evol.">
        <title>The genome of the myxosporean Thelohanellus kitauei shows adaptations to nutrient acquisition within its fish host.</title>
        <authorList>
            <person name="Yang Y."/>
            <person name="Xiong J."/>
            <person name="Zhou Z."/>
            <person name="Huo F."/>
            <person name="Miao W."/>
            <person name="Ran C."/>
            <person name="Liu Y."/>
            <person name="Zhang J."/>
            <person name="Feng J."/>
            <person name="Wang M."/>
            <person name="Wang M."/>
            <person name="Wang L."/>
            <person name="Yao B."/>
        </authorList>
    </citation>
    <scope>NUCLEOTIDE SEQUENCE [LARGE SCALE GENOMIC DNA]</scope>
    <source>
        <strain evidence="1">Wuqing</strain>
    </source>
</reference>
<keyword evidence="2" id="KW-1185">Reference proteome</keyword>
<comment type="caution">
    <text evidence="1">The sequence shown here is derived from an EMBL/GenBank/DDBJ whole genome shotgun (WGS) entry which is preliminary data.</text>
</comment>
<dbReference type="AlphaFoldDB" id="A0A0C2MC03"/>
<sequence>MFFFHESKIRGIALNTRDLRQFRSDMRTEYRELLLHSEVQWLSLGKFLTCFKTLKNGIYLFLFETNELQTEREDILKNDLLNDLAFMEAYESKFEEFEKEDIVDLFIGHFCCLKPRFANYMKAFN</sequence>
<name>A0A0C2MC03_THEKT</name>